<dbReference type="Proteomes" id="UP000317171">
    <property type="component" value="Chromosome"/>
</dbReference>
<sequence>MIWKLLPFRKRKSDDEFIAGIRRNIEAWDRWRYGRILLSVSLVAAWIWVLSLSIRLILKLDQQEVESMALFWGNLGMLIGFAVGFLGSVAFSYLAILSAGFRSERLLLKYYDAQNSPEQSEDEESQA</sequence>
<keyword evidence="1" id="KW-0472">Membrane</keyword>
<dbReference type="AlphaFoldDB" id="A0A517RIN5"/>
<keyword evidence="1" id="KW-0812">Transmembrane</keyword>
<feature type="transmembrane region" description="Helical" evidence="1">
    <location>
        <begin position="36"/>
        <end position="58"/>
    </location>
</feature>
<dbReference type="EMBL" id="CP036269">
    <property type="protein sequence ID" value="QDT43729.1"/>
    <property type="molecule type" value="Genomic_DNA"/>
</dbReference>
<accession>A0A517RIN5</accession>
<name>A0A517RIN5_9PLAN</name>
<protein>
    <submittedName>
        <fullName evidence="2">Uncharacterized protein</fullName>
    </submittedName>
</protein>
<evidence type="ECO:0000256" key="1">
    <source>
        <dbReference type="SAM" id="Phobius"/>
    </source>
</evidence>
<proteinExistence type="predicted"/>
<gene>
    <name evidence="2" type="ORF">Pan241w_38330</name>
</gene>
<feature type="transmembrane region" description="Helical" evidence="1">
    <location>
        <begin position="78"/>
        <end position="101"/>
    </location>
</feature>
<evidence type="ECO:0000313" key="3">
    <source>
        <dbReference type="Proteomes" id="UP000317171"/>
    </source>
</evidence>
<keyword evidence="1" id="KW-1133">Transmembrane helix</keyword>
<organism evidence="2 3">
    <name type="scientific">Gimesia alba</name>
    <dbReference type="NCBI Taxonomy" id="2527973"/>
    <lineage>
        <taxon>Bacteria</taxon>
        <taxon>Pseudomonadati</taxon>
        <taxon>Planctomycetota</taxon>
        <taxon>Planctomycetia</taxon>
        <taxon>Planctomycetales</taxon>
        <taxon>Planctomycetaceae</taxon>
        <taxon>Gimesia</taxon>
    </lineage>
</organism>
<reference evidence="2 3" key="1">
    <citation type="submission" date="2019-02" db="EMBL/GenBank/DDBJ databases">
        <title>Deep-cultivation of Planctomycetes and their phenomic and genomic characterization uncovers novel biology.</title>
        <authorList>
            <person name="Wiegand S."/>
            <person name="Jogler M."/>
            <person name="Boedeker C."/>
            <person name="Pinto D."/>
            <person name="Vollmers J."/>
            <person name="Rivas-Marin E."/>
            <person name="Kohn T."/>
            <person name="Peeters S.H."/>
            <person name="Heuer A."/>
            <person name="Rast P."/>
            <person name="Oberbeckmann S."/>
            <person name="Bunk B."/>
            <person name="Jeske O."/>
            <person name="Meyerdierks A."/>
            <person name="Storesund J.E."/>
            <person name="Kallscheuer N."/>
            <person name="Luecker S."/>
            <person name="Lage O.M."/>
            <person name="Pohl T."/>
            <person name="Merkel B.J."/>
            <person name="Hornburger P."/>
            <person name="Mueller R.-W."/>
            <person name="Bruemmer F."/>
            <person name="Labrenz M."/>
            <person name="Spormann A.M."/>
            <person name="Op den Camp H."/>
            <person name="Overmann J."/>
            <person name="Amann R."/>
            <person name="Jetten M.S.M."/>
            <person name="Mascher T."/>
            <person name="Medema M.H."/>
            <person name="Devos D.P."/>
            <person name="Kaster A.-K."/>
            <person name="Ovreas L."/>
            <person name="Rohde M."/>
            <person name="Galperin M.Y."/>
            <person name="Jogler C."/>
        </authorList>
    </citation>
    <scope>NUCLEOTIDE SEQUENCE [LARGE SCALE GENOMIC DNA]</scope>
    <source>
        <strain evidence="2 3">Pan241w</strain>
    </source>
</reference>
<keyword evidence="3" id="KW-1185">Reference proteome</keyword>
<evidence type="ECO:0000313" key="2">
    <source>
        <dbReference type="EMBL" id="QDT43729.1"/>
    </source>
</evidence>
<dbReference type="KEGG" id="gaz:Pan241w_38330"/>